<evidence type="ECO:0000313" key="1">
    <source>
        <dbReference type="Proteomes" id="UP000515129"/>
    </source>
</evidence>
<accession>A0A6P6M222</accession>
<dbReference type="RefSeq" id="XP_026089871.1">
    <property type="nucleotide sequence ID" value="XM_026234086.1"/>
</dbReference>
<dbReference type="AlphaFoldDB" id="A0A6P6M222"/>
<organism evidence="1 2">
    <name type="scientific">Carassius auratus</name>
    <name type="common">Goldfish</name>
    <dbReference type="NCBI Taxonomy" id="7957"/>
    <lineage>
        <taxon>Eukaryota</taxon>
        <taxon>Metazoa</taxon>
        <taxon>Chordata</taxon>
        <taxon>Craniata</taxon>
        <taxon>Vertebrata</taxon>
        <taxon>Euteleostomi</taxon>
        <taxon>Actinopterygii</taxon>
        <taxon>Neopterygii</taxon>
        <taxon>Teleostei</taxon>
        <taxon>Ostariophysi</taxon>
        <taxon>Cypriniformes</taxon>
        <taxon>Cyprinidae</taxon>
        <taxon>Cyprininae</taxon>
        <taxon>Carassius</taxon>
    </lineage>
</organism>
<name>A0A6P6M222_CARAU</name>
<dbReference type="GeneID" id="113063765"/>
<gene>
    <name evidence="2" type="primary">LOC113063765</name>
</gene>
<dbReference type="KEGG" id="caua:113063765"/>
<protein>
    <submittedName>
        <fullName evidence="2">Uncharacterized protein LOC113063765</fullName>
    </submittedName>
</protein>
<dbReference type="Proteomes" id="UP000515129">
    <property type="component" value="Chromosome 46"/>
</dbReference>
<evidence type="ECO:0000313" key="2">
    <source>
        <dbReference type="RefSeq" id="XP_026089871.1"/>
    </source>
</evidence>
<keyword evidence="1" id="KW-1185">Reference proteome</keyword>
<reference evidence="2" key="1">
    <citation type="submission" date="2025-08" db="UniProtKB">
        <authorList>
            <consortium name="RefSeq"/>
        </authorList>
    </citation>
    <scope>IDENTIFICATION</scope>
    <source>
        <strain evidence="2">Wakin</strain>
        <tissue evidence="2">Muscle</tissue>
    </source>
</reference>
<proteinExistence type="predicted"/>
<sequence length="201" mass="22690">MTSCHLSLEKSLETLNSSRKAPDILTRGGVWGLSLHHPPGFHHIQPPQRIPHRREPGPQKLEKNISQIQRHIQWRQTSVLRHPHFLPVYRLSSSGAVHAVFVHMCVSVRAAHLLPGHAKLEEKKEEKASKNIMRLVQECLPPAGSRTPCTKQAAFFTFPFHPLCTLGPMSKGHHPCGLVCSSCRLRQELLNRFSPKIVCKL</sequence>